<dbReference type="Gene3D" id="1.20.58.340">
    <property type="entry name" value="Magnesium transport protein CorA, transmembrane region"/>
    <property type="match status" value="1"/>
</dbReference>
<reference evidence="2 3" key="1">
    <citation type="journal article" date="2021" name="BMC Genomics">
        <title>Telomere-to-telomere genome assembly of asparaginase-producing Trichoderma simmonsii.</title>
        <authorList>
            <person name="Chung D."/>
            <person name="Kwon Y.M."/>
            <person name="Yang Y."/>
        </authorList>
    </citation>
    <scope>NUCLEOTIDE SEQUENCE [LARGE SCALE GENOMIC DNA]</scope>
    <source>
        <strain evidence="2 3">GH-Sj1</strain>
    </source>
</reference>
<keyword evidence="3" id="KW-1185">Reference proteome</keyword>
<keyword evidence="1" id="KW-0812">Transmembrane</keyword>
<dbReference type="AlphaFoldDB" id="A0A8G0PF23"/>
<evidence type="ECO:0000313" key="3">
    <source>
        <dbReference type="Proteomes" id="UP000826661"/>
    </source>
</evidence>
<keyword evidence="1" id="KW-1133">Transmembrane helix</keyword>
<accession>A0A8G0PF23</accession>
<sequence length="535" mass="62430">MPLSDQDSSVFWADNDDMRQKTMAYAERARRIAETEMLKEETTHPWKEVPHSVSCTYYIYEFEGDHVGLENGPPTFSNPRDEFMYWENTPKDGTAEKRNRRIIILEDVSARLAEMLGVLLDIPPEFFLAHCDESVDLNIMDEQYIKQGSSTYWRVPVPQRRCLPKGFRVDGFVDVFCGSFYRGAGILDKSNNWLMFRSLISYWGKSYGNGSWTAVFLLDPQLSHLHLNGLESVVLENWEPGRDVLREVMVNSSQDGHAQVHKRSLFNALVKAYENVPMVFTDDVFSATYFTQNCIRAVWEEHVWRRERHFNDVLVEDKRFYRIRQKWAYESDDAIKAYDGLMQERQSINFDKMELQAIAWKFRLRDTGYSSPEDEKFRRIATEEGSAWRFLEDKLRGMDEIISSHMEMYTVRANMEEAREAKIQSRESFFQTEATNKMARSSGQLAKIATVVVPCTFVASVLSMNGEFAAGERLFYVYWAISVPVTLILLFWVIDNEMSRGVSDCKEWVKSIWSWSQGWRRPSQTIDVTEEKPEV</sequence>
<keyword evidence="1" id="KW-0472">Membrane</keyword>
<dbReference type="Proteomes" id="UP000826661">
    <property type="component" value="Chromosome III"/>
</dbReference>
<dbReference type="EMBL" id="CP075866">
    <property type="protein sequence ID" value="QYS98941.1"/>
    <property type="molecule type" value="Genomic_DNA"/>
</dbReference>
<organism evidence="2 3">
    <name type="scientific">Trichoderma simmonsii</name>
    <dbReference type="NCBI Taxonomy" id="1491479"/>
    <lineage>
        <taxon>Eukaryota</taxon>
        <taxon>Fungi</taxon>
        <taxon>Dikarya</taxon>
        <taxon>Ascomycota</taxon>
        <taxon>Pezizomycotina</taxon>
        <taxon>Sordariomycetes</taxon>
        <taxon>Hypocreomycetidae</taxon>
        <taxon>Hypocreales</taxon>
        <taxon>Hypocreaceae</taxon>
        <taxon>Trichoderma</taxon>
    </lineage>
</organism>
<name>A0A8G0PF23_9HYPO</name>
<feature type="transmembrane region" description="Helical" evidence="1">
    <location>
        <begin position="476"/>
        <end position="494"/>
    </location>
</feature>
<proteinExistence type="predicted"/>
<gene>
    <name evidence="2" type="ORF">H0G86_006097</name>
</gene>
<evidence type="ECO:0000313" key="2">
    <source>
        <dbReference type="EMBL" id="QYS98941.1"/>
    </source>
</evidence>
<protein>
    <submittedName>
        <fullName evidence="2">Uncharacterized protein</fullName>
    </submittedName>
</protein>
<evidence type="ECO:0000256" key="1">
    <source>
        <dbReference type="SAM" id="Phobius"/>
    </source>
</evidence>